<evidence type="ECO:0000256" key="1">
    <source>
        <dbReference type="SAM" id="SignalP"/>
    </source>
</evidence>
<evidence type="ECO:0000313" key="3">
    <source>
        <dbReference type="Proteomes" id="UP000534294"/>
    </source>
</evidence>
<dbReference type="RefSeq" id="WP_184205172.1">
    <property type="nucleotide sequence ID" value="NZ_JACHIF010000001.1"/>
</dbReference>
<name>A0A7W7YHL1_9BACT</name>
<protein>
    <submittedName>
        <fullName evidence="2">Uncharacterized protein</fullName>
    </submittedName>
</protein>
<dbReference type="EMBL" id="JACHIF010000001">
    <property type="protein sequence ID" value="MBB5036355.1"/>
    <property type="molecule type" value="Genomic_DNA"/>
</dbReference>
<dbReference type="AlphaFoldDB" id="A0A7W7YHL1"/>
<accession>A0A7W7YHL1</accession>
<proteinExistence type="predicted"/>
<evidence type="ECO:0000313" key="2">
    <source>
        <dbReference type="EMBL" id="MBB5036355.1"/>
    </source>
</evidence>
<comment type="caution">
    <text evidence="2">The sequence shown here is derived from an EMBL/GenBank/DDBJ whole genome shotgun (WGS) entry which is preliminary data.</text>
</comment>
<gene>
    <name evidence="2" type="ORF">HNQ64_000589</name>
</gene>
<reference evidence="2 3" key="1">
    <citation type="submission" date="2020-08" db="EMBL/GenBank/DDBJ databases">
        <title>Genomic Encyclopedia of Type Strains, Phase IV (KMG-IV): sequencing the most valuable type-strain genomes for metagenomic binning, comparative biology and taxonomic classification.</title>
        <authorList>
            <person name="Goeker M."/>
        </authorList>
    </citation>
    <scope>NUCLEOTIDE SEQUENCE [LARGE SCALE GENOMIC DNA]</scope>
    <source>
        <strain evidence="2 3">DSM 12251</strain>
    </source>
</reference>
<keyword evidence="3" id="KW-1185">Reference proteome</keyword>
<organism evidence="2 3">
    <name type="scientific">Prosthecobacter dejongeii</name>
    <dbReference type="NCBI Taxonomy" id="48465"/>
    <lineage>
        <taxon>Bacteria</taxon>
        <taxon>Pseudomonadati</taxon>
        <taxon>Verrucomicrobiota</taxon>
        <taxon>Verrucomicrobiia</taxon>
        <taxon>Verrucomicrobiales</taxon>
        <taxon>Verrucomicrobiaceae</taxon>
        <taxon>Prosthecobacter</taxon>
    </lineage>
</organism>
<feature type="signal peptide" evidence="1">
    <location>
        <begin position="1"/>
        <end position="35"/>
    </location>
</feature>
<dbReference type="Proteomes" id="UP000534294">
    <property type="component" value="Unassembled WGS sequence"/>
</dbReference>
<keyword evidence="1" id="KW-0732">Signal</keyword>
<feature type="chain" id="PRO_5031384048" evidence="1">
    <location>
        <begin position="36"/>
        <end position="182"/>
    </location>
</feature>
<sequence length="182" mass="20000">MNTRTTSTRSRRISFRRISAQIICLLLTTTGSALADNSIKLQVAAKSEHNDPKGNNPQEVQSRWLEISVTAFHLEKPAAVRLEWAFFGDNLDSNKVVKHEGGTETVELVQSKEADAKTKLVNFTFTPRHSVRTGSGKRSLSKVIEATGVRYHAWGVRAFVDGKLAGEAYSAPSIKKLMGGTD</sequence>